<dbReference type="Gene3D" id="3.40.30.10">
    <property type="entry name" value="Glutaredoxin"/>
    <property type="match status" value="1"/>
</dbReference>
<protein>
    <recommendedName>
        <fullName evidence="4">Thioredoxin-like protein</fullName>
    </recommendedName>
</protein>
<proteinExistence type="predicted"/>
<reference evidence="2 3" key="1">
    <citation type="submission" date="2018-06" db="EMBL/GenBank/DDBJ databases">
        <title>Genomic Encyclopedia of Archaeal and Bacterial Type Strains, Phase II (KMG-II): from individual species to whole genera.</title>
        <authorList>
            <person name="Goeker M."/>
        </authorList>
    </citation>
    <scope>NUCLEOTIDE SEQUENCE [LARGE SCALE GENOMIC DNA]</scope>
    <source>
        <strain evidence="2 3">T4</strain>
    </source>
</reference>
<dbReference type="RefSeq" id="WP_111392051.1">
    <property type="nucleotide sequence ID" value="NZ_QKTX01000004.1"/>
</dbReference>
<dbReference type="InterPro" id="IPR036249">
    <property type="entry name" value="Thioredoxin-like_sf"/>
</dbReference>
<comment type="caution">
    <text evidence="2">The sequence shown here is derived from an EMBL/GenBank/DDBJ whole genome shotgun (WGS) entry which is preliminary data.</text>
</comment>
<dbReference type="Proteomes" id="UP000248917">
    <property type="component" value="Unassembled WGS sequence"/>
</dbReference>
<accession>A0A326RW95</accession>
<keyword evidence="1" id="KW-0732">Signal</keyword>
<evidence type="ECO:0008006" key="4">
    <source>
        <dbReference type="Google" id="ProtNLM"/>
    </source>
</evidence>
<dbReference type="OrthoDB" id="9811036at2"/>
<dbReference type="EMBL" id="QKTX01000004">
    <property type="protein sequence ID" value="PZV84365.1"/>
    <property type="molecule type" value="Genomic_DNA"/>
</dbReference>
<evidence type="ECO:0000256" key="1">
    <source>
        <dbReference type="SAM" id="SignalP"/>
    </source>
</evidence>
<evidence type="ECO:0000313" key="2">
    <source>
        <dbReference type="EMBL" id="PZV84365.1"/>
    </source>
</evidence>
<dbReference type="SUPFAM" id="SSF52833">
    <property type="entry name" value="Thioredoxin-like"/>
    <property type="match status" value="1"/>
</dbReference>
<dbReference type="AlphaFoldDB" id="A0A326RW95"/>
<name>A0A326RW95_9BACT</name>
<feature type="signal peptide" evidence="1">
    <location>
        <begin position="1"/>
        <end position="21"/>
    </location>
</feature>
<gene>
    <name evidence="2" type="ORF">CLV31_10413</name>
</gene>
<organism evidence="2 3">
    <name type="scientific">Algoriphagus aquaeductus</name>
    <dbReference type="NCBI Taxonomy" id="475299"/>
    <lineage>
        <taxon>Bacteria</taxon>
        <taxon>Pseudomonadati</taxon>
        <taxon>Bacteroidota</taxon>
        <taxon>Cytophagia</taxon>
        <taxon>Cytophagales</taxon>
        <taxon>Cyclobacteriaceae</taxon>
        <taxon>Algoriphagus</taxon>
    </lineage>
</organism>
<sequence length="70" mass="7866">MPSKIVIAFSAIAMVAVYAFANPKVDFKADTEEGIQFHNGTWEEAIQIAKKENKLIFLNIYATWCDLVSN</sequence>
<feature type="chain" id="PRO_5016308525" description="Thioredoxin-like protein" evidence="1">
    <location>
        <begin position="22"/>
        <end position="70"/>
    </location>
</feature>
<keyword evidence="3" id="KW-1185">Reference proteome</keyword>
<evidence type="ECO:0000313" key="3">
    <source>
        <dbReference type="Proteomes" id="UP000248917"/>
    </source>
</evidence>